<gene>
    <name evidence="1" type="ORF">J5A65_13695</name>
</gene>
<proteinExistence type="predicted"/>
<protein>
    <submittedName>
        <fullName evidence="1">Uncharacterized protein</fullName>
    </submittedName>
</protein>
<reference evidence="1 2" key="1">
    <citation type="submission" date="2021-03" db="EMBL/GenBank/DDBJ databases">
        <title>Human Oral Microbial Genomes.</title>
        <authorList>
            <person name="Johnston C.D."/>
            <person name="Chen T."/>
            <person name="Dewhirst F.E."/>
        </authorList>
    </citation>
    <scope>NUCLEOTIDE SEQUENCE [LARGE SCALE GENOMIC DNA]</scope>
    <source>
        <strain evidence="1 2">DSMZ 100122</strain>
    </source>
</reference>
<evidence type="ECO:0000313" key="2">
    <source>
        <dbReference type="Proteomes" id="UP000678513"/>
    </source>
</evidence>
<dbReference type="EMBL" id="CP072384">
    <property type="protein sequence ID" value="QUC07946.1"/>
    <property type="molecule type" value="Genomic_DNA"/>
</dbReference>
<keyword evidence="2" id="KW-1185">Reference proteome</keyword>
<name>A0ABX7Y536_9ACTN</name>
<sequence>MVKYRYVLPRDWEQIRLDPVEPKAVKKATEKMFSNISDEVARVRISGWVTSRMLSMLEPLSERGAWAAYLPVEDPRASVVRPMIVTRPFDATEIGDDPMEAVLAMATSGEGETSLIQPSGMVGAKLRIPEDAKSALLDSLDILPDDVRELTDEKKMLAAAAERTRLVRQVRYIIGQPGNPERWMHVEASVSCDLAEGAGEALDAVEEFFDAWVETLSWEDDDDE</sequence>
<dbReference type="RefSeq" id="WP_212323243.1">
    <property type="nucleotide sequence ID" value="NZ_AP024463.1"/>
</dbReference>
<evidence type="ECO:0000313" key="1">
    <source>
        <dbReference type="EMBL" id="QUC07946.1"/>
    </source>
</evidence>
<dbReference type="Proteomes" id="UP000678513">
    <property type="component" value="Chromosome"/>
</dbReference>
<organism evidence="1 2">
    <name type="scientific">Arachnia rubra</name>
    <dbReference type="NCBI Taxonomy" id="1547448"/>
    <lineage>
        <taxon>Bacteria</taxon>
        <taxon>Bacillati</taxon>
        <taxon>Actinomycetota</taxon>
        <taxon>Actinomycetes</taxon>
        <taxon>Propionibacteriales</taxon>
        <taxon>Propionibacteriaceae</taxon>
        <taxon>Arachnia</taxon>
    </lineage>
</organism>
<accession>A0ABX7Y536</accession>